<dbReference type="InterPro" id="IPR047207">
    <property type="entry name" value="SPASM_anSME"/>
</dbReference>
<dbReference type="SUPFAM" id="SSF102114">
    <property type="entry name" value="Radical SAM enzymes"/>
    <property type="match status" value="1"/>
</dbReference>
<dbReference type="Gene3D" id="3.20.20.70">
    <property type="entry name" value="Aldolase class I"/>
    <property type="match status" value="1"/>
</dbReference>
<accession>A0A1R4LMX8</accession>
<dbReference type="SFLD" id="SFLDS00029">
    <property type="entry name" value="Radical_SAM"/>
    <property type="match status" value="1"/>
</dbReference>
<organism evidence="9 10">
    <name type="scientific">Vibrio ruber (strain DSM 16370 / JCM 11486 / BCRC 17186 / CECT 7878 / LMG 23124 / VR1)</name>
    <dbReference type="NCBI Taxonomy" id="1123498"/>
    <lineage>
        <taxon>Bacteria</taxon>
        <taxon>Pseudomonadati</taxon>
        <taxon>Pseudomonadota</taxon>
        <taxon>Gammaproteobacteria</taxon>
        <taxon>Vibrionales</taxon>
        <taxon>Vibrionaceae</taxon>
        <taxon>Vibrio</taxon>
    </lineage>
</organism>
<comment type="similarity">
    <text evidence="7">Belongs to the radical SAM superfamily. Anaerobic sulfatase-maturating enzyme family.</text>
</comment>
<dbReference type="GO" id="GO:0046872">
    <property type="term" value="F:metal ion binding"/>
    <property type="evidence" value="ECO:0007669"/>
    <property type="project" value="UniProtKB-KW"/>
</dbReference>
<dbReference type="OrthoDB" id="9782387at2"/>
<sequence length="393" mass="44849">MQNQIENFQLLSKPTGSVCNIDCEYCFYLEKEKLYPSRKKNWQMDEETLQYYVKTNIESQSAPVIDFIWQGGEPTLAGLEFFEKAVAYQQRYAQGKQINNFFQTNGLNLTPSWAQFFHRHQFLIGLSIDGNAAHHNRYRRTKSGKDTYDKVIEAIALLKKYQVEFNTLTVVSEHNVHEPLEVYRALKAVGSHYMQFIPLVERVANQADENGLFLIKPDFSEPCQVAPWTVPSAAYGHFLNTIFDEWAKKDIGQYFVMNFEQTMTQLIGGKGSCVFSEECGANLALEANGDVYSCDHFVFPDNKLGNIHQSNLLKMVNSDQQIQFSQSKSKDISVDCLQCPVKAVCHGGCPKHRFSLSSNGIPNKNYLCDGYKVHFSHCVPPMKEIIRRVLQSA</sequence>
<evidence type="ECO:0000256" key="1">
    <source>
        <dbReference type="ARBA" id="ARBA00001966"/>
    </source>
</evidence>
<dbReference type="InterPro" id="IPR023867">
    <property type="entry name" value="Sulphatase_maturase_rSAM"/>
</dbReference>
<dbReference type="SFLD" id="SFLDG01386">
    <property type="entry name" value="main_SPASM_domain-containing"/>
    <property type="match status" value="1"/>
</dbReference>
<reference evidence="10" key="1">
    <citation type="submission" date="2017-02" db="EMBL/GenBank/DDBJ databases">
        <authorList>
            <person name="Rodrigo-Torres L."/>
            <person name="Arahal R.D."/>
            <person name="Lucena T."/>
        </authorList>
    </citation>
    <scope>NUCLEOTIDE SEQUENCE [LARGE SCALE GENOMIC DNA]</scope>
    <source>
        <strain evidence="10">CECT 7878</strain>
    </source>
</reference>
<proteinExistence type="inferred from homology"/>
<dbReference type="SFLD" id="SFLDG01067">
    <property type="entry name" value="SPASM/twitch_domain_containing"/>
    <property type="match status" value="1"/>
</dbReference>
<keyword evidence="4" id="KW-0479">Metal-binding</keyword>
<evidence type="ECO:0000256" key="3">
    <source>
        <dbReference type="ARBA" id="ARBA00022691"/>
    </source>
</evidence>
<evidence type="ECO:0000259" key="8">
    <source>
        <dbReference type="PROSITE" id="PS51918"/>
    </source>
</evidence>
<dbReference type="SFLD" id="SFLDG01384">
    <property type="entry name" value="thioether_bond_formation_requi"/>
    <property type="match status" value="1"/>
</dbReference>
<dbReference type="CDD" id="cd01335">
    <property type="entry name" value="Radical_SAM"/>
    <property type="match status" value="1"/>
</dbReference>
<dbReference type="EMBL" id="FULE01000033">
    <property type="protein sequence ID" value="SJN57875.1"/>
    <property type="molecule type" value="Genomic_DNA"/>
</dbReference>
<evidence type="ECO:0000256" key="2">
    <source>
        <dbReference type="ARBA" id="ARBA00022485"/>
    </source>
</evidence>
<dbReference type="STRING" id="1123498.VR7878_02529"/>
<dbReference type="RefSeq" id="WP_077336490.1">
    <property type="nucleotide sequence ID" value="NZ_FULE01000033.1"/>
</dbReference>
<keyword evidence="10" id="KW-1185">Reference proteome</keyword>
<evidence type="ECO:0000256" key="6">
    <source>
        <dbReference type="ARBA" id="ARBA00023014"/>
    </source>
</evidence>
<keyword evidence="2" id="KW-0004">4Fe-4S</keyword>
<dbReference type="InterPro" id="IPR007197">
    <property type="entry name" value="rSAM"/>
</dbReference>
<dbReference type="InterPro" id="IPR013785">
    <property type="entry name" value="Aldolase_TIM"/>
</dbReference>
<dbReference type="SFLD" id="SFLDG01072">
    <property type="entry name" value="dehydrogenase_like"/>
    <property type="match status" value="1"/>
</dbReference>
<dbReference type="NCBIfam" id="TIGR04085">
    <property type="entry name" value="rSAM_more_4Fe4S"/>
    <property type="match status" value="1"/>
</dbReference>
<feature type="domain" description="Radical SAM core" evidence="8">
    <location>
        <begin position="3"/>
        <end position="232"/>
    </location>
</feature>
<evidence type="ECO:0000313" key="9">
    <source>
        <dbReference type="EMBL" id="SJN57875.1"/>
    </source>
</evidence>
<dbReference type="Pfam" id="PF04055">
    <property type="entry name" value="Radical_SAM"/>
    <property type="match status" value="1"/>
</dbReference>
<dbReference type="InterPro" id="IPR058240">
    <property type="entry name" value="rSAM_sf"/>
</dbReference>
<evidence type="ECO:0000313" key="10">
    <source>
        <dbReference type="Proteomes" id="UP000188276"/>
    </source>
</evidence>
<evidence type="ECO:0000256" key="5">
    <source>
        <dbReference type="ARBA" id="ARBA00023004"/>
    </source>
</evidence>
<name>A0A1R4LMX8_VIBR1</name>
<keyword evidence="3" id="KW-0949">S-adenosyl-L-methionine</keyword>
<dbReference type="Proteomes" id="UP000188276">
    <property type="component" value="Unassembled WGS sequence"/>
</dbReference>
<dbReference type="PANTHER" id="PTHR43273">
    <property type="entry name" value="ANAEROBIC SULFATASE-MATURATING ENZYME HOMOLOG ASLB-RELATED"/>
    <property type="match status" value="1"/>
</dbReference>
<dbReference type="Pfam" id="PF13186">
    <property type="entry name" value="SPASM"/>
    <property type="match status" value="1"/>
</dbReference>
<evidence type="ECO:0000256" key="7">
    <source>
        <dbReference type="ARBA" id="ARBA00023601"/>
    </source>
</evidence>
<keyword evidence="6" id="KW-0411">Iron-sulfur</keyword>
<dbReference type="NCBIfam" id="TIGR03942">
    <property type="entry name" value="sulfatase_rSAM"/>
    <property type="match status" value="1"/>
</dbReference>
<comment type="cofactor">
    <cofactor evidence="1">
        <name>[4Fe-4S] cluster</name>
        <dbReference type="ChEBI" id="CHEBI:49883"/>
    </cofactor>
</comment>
<dbReference type="AlphaFoldDB" id="A0A1R4LMX8"/>
<dbReference type="GO" id="GO:0051539">
    <property type="term" value="F:4 iron, 4 sulfur cluster binding"/>
    <property type="evidence" value="ECO:0007669"/>
    <property type="project" value="UniProtKB-KW"/>
</dbReference>
<dbReference type="PANTHER" id="PTHR43273:SF3">
    <property type="entry name" value="ANAEROBIC SULFATASE-MATURATING ENZYME HOMOLOG ASLB-RELATED"/>
    <property type="match status" value="1"/>
</dbReference>
<protein>
    <recommendedName>
        <fullName evidence="8">Radical SAM core domain-containing protein</fullName>
    </recommendedName>
</protein>
<dbReference type="InterPro" id="IPR023885">
    <property type="entry name" value="4Fe4S-binding_SPASM_dom"/>
</dbReference>
<dbReference type="CDD" id="cd21120">
    <property type="entry name" value="SPASM_anSME"/>
    <property type="match status" value="1"/>
</dbReference>
<dbReference type="PROSITE" id="PS51918">
    <property type="entry name" value="RADICAL_SAM"/>
    <property type="match status" value="1"/>
</dbReference>
<dbReference type="InterPro" id="IPR034491">
    <property type="entry name" value="Anaerob_Ser_sulfatase-maturase"/>
</dbReference>
<keyword evidence="5" id="KW-0408">Iron</keyword>
<evidence type="ECO:0000256" key="4">
    <source>
        <dbReference type="ARBA" id="ARBA00022723"/>
    </source>
</evidence>
<dbReference type="SFLD" id="SFLDF00285">
    <property type="entry name" value="anaerobic_Ser-type_sulfatase-m"/>
    <property type="match status" value="1"/>
</dbReference>
<dbReference type="GO" id="GO:0016491">
    <property type="term" value="F:oxidoreductase activity"/>
    <property type="evidence" value="ECO:0007669"/>
    <property type="project" value="InterPro"/>
</dbReference>
<gene>
    <name evidence="9" type="ORF">VR7878_02529</name>
</gene>